<dbReference type="EMBL" id="GL732568">
    <property type="protein sequence ID" value="EFX76494.1"/>
    <property type="molecule type" value="Genomic_DNA"/>
</dbReference>
<dbReference type="CDD" id="cd09923">
    <property type="entry name" value="SH2_SOCS_family"/>
    <property type="match status" value="1"/>
</dbReference>
<dbReference type="InterPro" id="IPR036860">
    <property type="entry name" value="SH2_dom_sf"/>
</dbReference>
<name>E9GVP1_DAPPU</name>
<evidence type="ECO:0000256" key="4">
    <source>
        <dbReference type="ARBA" id="ARBA00022999"/>
    </source>
</evidence>
<evidence type="ECO:0000256" key="2">
    <source>
        <dbReference type="ARBA" id="ARBA00022700"/>
    </source>
</evidence>
<dbReference type="InterPro" id="IPR036036">
    <property type="entry name" value="SOCS_box-like_dom_sf"/>
</dbReference>
<reference evidence="8 9" key="1">
    <citation type="journal article" date="2011" name="Science">
        <title>The ecoresponsive genome of Daphnia pulex.</title>
        <authorList>
            <person name="Colbourne J.K."/>
            <person name="Pfrender M.E."/>
            <person name="Gilbert D."/>
            <person name="Thomas W.K."/>
            <person name="Tucker A."/>
            <person name="Oakley T.H."/>
            <person name="Tokishita S."/>
            <person name="Aerts A."/>
            <person name="Arnold G.J."/>
            <person name="Basu M.K."/>
            <person name="Bauer D.J."/>
            <person name="Caceres C.E."/>
            <person name="Carmel L."/>
            <person name="Casola C."/>
            <person name="Choi J.H."/>
            <person name="Detter J.C."/>
            <person name="Dong Q."/>
            <person name="Dusheyko S."/>
            <person name="Eads B.D."/>
            <person name="Frohlich T."/>
            <person name="Geiler-Samerotte K.A."/>
            <person name="Gerlach D."/>
            <person name="Hatcher P."/>
            <person name="Jogdeo S."/>
            <person name="Krijgsveld J."/>
            <person name="Kriventseva E.V."/>
            <person name="Kultz D."/>
            <person name="Laforsch C."/>
            <person name="Lindquist E."/>
            <person name="Lopez J."/>
            <person name="Manak J.R."/>
            <person name="Muller J."/>
            <person name="Pangilinan J."/>
            <person name="Patwardhan R.P."/>
            <person name="Pitluck S."/>
            <person name="Pritham E.J."/>
            <person name="Rechtsteiner A."/>
            <person name="Rho M."/>
            <person name="Rogozin I.B."/>
            <person name="Sakarya O."/>
            <person name="Salamov A."/>
            <person name="Schaack S."/>
            <person name="Shapiro H."/>
            <person name="Shiga Y."/>
            <person name="Skalitzky C."/>
            <person name="Smith Z."/>
            <person name="Souvorov A."/>
            <person name="Sung W."/>
            <person name="Tang Z."/>
            <person name="Tsuchiya D."/>
            <person name="Tu H."/>
            <person name="Vos H."/>
            <person name="Wang M."/>
            <person name="Wolf Y.I."/>
            <person name="Yamagata H."/>
            <person name="Yamada T."/>
            <person name="Ye Y."/>
            <person name="Shaw J.R."/>
            <person name="Andrews J."/>
            <person name="Crease T.J."/>
            <person name="Tang H."/>
            <person name="Lucas S.M."/>
            <person name="Robertson H.M."/>
            <person name="Bork P."/>
            <person name="Koonin E.V."/>
            <person name="Zdobnov E.M."/>
            <person name="Grigoriev I.V."/>
            <person name="Lynch M."/>
            <person name="Boore J.L."/>
        </authorList>
    </citation>
    <scope>NUCLEOTIDE SEQUENCE [LARGE SCALE GENOMIC DNA]</scope>
</reference>
<dbReference type="PRINTS" id="PR00401">
    <property type="entry name" value="SH2DOMAIN"/>
</dbReference>
<dbReference type="GO" id="GO:0046426">
    <property type="term" value="P:negative regulation of receptor signaling pathway via JAK-STAT"/>
    <property type="evidence" value="ECO:0000318"/>
    <property type="project" value="GO_Central"/>
</dbReference>
<dbReference type="PANTHER" id="PTHR10155">
    <property type="entry name" value="PHOSPHATIDYLINOSITOL 3-KINASE REGULATORY SUBUNIT"/>
    <property type="match status" value="1"/>
</dbReference>
<keyword evidence="4 5" id="KW-0727">SH2 domain</keyword>
<dbReference type="SUPFAM" id="SSF158235">
    <property type="entry name" value="SOCS box-like"/>
    <property type="match status" value="1"/>
</dbReference>
<dbReference type="Proteomes" id="UP000000305">
    <property type="component" value="Unassembled WGS sequence"/>
</dbReference>
<dbReference type="GO" id="GO:0005126">
    <property type="term" value="F:cytokine receptor binding"/>
    <property type="evidence" value="ECO:0000318"/>
    <property type="project" value="GO_Central"/>
</dbReference>
<keyword evidence="9" id="KW-1185">Reference proteome</keyword>
<dbReference type="OrthoDB" id="10063348at2759"/>
<feature type="domain" description="SOCS box" evidence="7">
    <location>
        <begin position="129"/>
        <end position="175"/>
    </location>
</feature>
<feature type="domain" description="SH2" evidence="6">
    <location>
        <begin position="21"/>
        <end position="103"/>
    </location>
</feature>
<dbReference type="PROSITE" id="PS50001">
    <property type="entry name" value="SH2"/>
    <property type="match status" value="1"/>
</dbReference>
<dbReference type="eggNOG" id="KOG4566">
    <property type="taxonomic scope" value="Eukaryota"/>
</dbReference>
<dbReference type="Gene3D" id="3.30.505.10">
    <property type="entry name" value="SH2 domain"/>
    <property type="match status" value="1"/>
</dbReference>
<dbReference type="PROSITE" id="PS50225">
    <property type="entry name" value="SOCS"/>
    <property type="match status" value="1"/>
</dbReference>
<dbReference type="HOGENOM" id="CLU_079452_3_0_1"/>
<dbReference type="SUPFAM" id="SSF55550">
    <property type="entry name" value="SH2 domain"/>
    <property type="match status" value="1"/>
</dbReference>
<dbReference type="PANTHER" id="PTHR10155:SF16">
    <property type="entry name" value="SUPPRESSOR OF CYTOKINE SIGNALING 2"/>
    <property type="match status" value="1"/>
</dbReference>
<organism evidence="8 9">
    <name type="scientific">Daphnia pulex</name>
    <name type="common">Water flea</name>
    <dbReference type="NCBI Taxonomy" id="6669"/>
    <lineage>
        <taxon>Eukaryota</taxon>
        <taxon>Metazoa</taxon>
        <taxon>Ecdysozoa</taxon>
        <taxon>Arthropoda</taxon>
        <taxon>Crustacea</taxon>
        <taxon>Branchiopoda</taxon>
        <taxon>Diplostraca</taxon>
        <taxon>Cladocera</taxon>
        <taxon>Anomopoda</taxon>
        <taxon>Daphniidae</taxon>
        <taxon>Daphnia</taxon>
    </lineage>
</organism>
<evidence type="ECO:0000256" key="1">
    <source>
        <dbReference type="ARBA" id="ARBA00022604"/>
    </source>
</evidence>
<dbReference type="SMART" id="SM00252">
    <property type="entry name" value="SH2"/>
    <property type="match status" value="1"/>
</dbReference>
<keyword evidence="2" id="KW-0734">Signal transduction inhibitor</keyword>
<evidence type="ECO:0000313" key="9">
    <source>
        <dbReference type="Proteomes" id="UP000000305"/>
    </source>
</evidence>
<dbReference type="InterPro" id="IPR001496">
    <property type="entry name" value="SOCS_box"/>
</dbReference>
<keyword evidence="1" id="KW-0341">Growth regulation</keyword>
<sequence>DESDDLQRLSDSAHQLRLSGYYYGHLSWKESVQLLQNTKVGTFLVRDSSDARYLYALSLQTDKGPTSVRIHYSSSGFRLDACSTGMADHLPRFRTVLDLVDHYVAKWSQCRDKGQFWLDNSGQVHSEVVLIRPLMRDCPSLKHLCRLACNNQQRQQQPQPIPPTIKSYLNEYPYQ</sequence>
<protein>
    <recommendedName>
        <fullName evidence="10">Cytokine-inducible SH2-containing protein</fullName>
    </recommendedName>
</protein>
<dbReference type="SMART" id="SM00253">
    <property type="entry name" value="SOCS"/>
    <property type="match status" value="1"/>
</dbReference>
<dbReference type="GO" id="GO:0035556">
    <property type="term" value="P:intracellular signal transduction"/>
    <property type="evidence" value="ECO:0007669"/>
    <property type="project" value="InterPro"/>
</dbReference>
<evidence type="ECO:0000313" key="8">
    <source>
        <dbReference type="EMBL" id="EFX76494.1"/>
    </source>
</evidence>
<dbReference type="GO" id="GO:0019221">
    <property type="term" value="P:cytokine-mediated signaling pathway"/>
    <property type="evidence" value="ECO:0000318"/>
    <property type="project" value="GO_Central"/>
</dbReference>
<dbReference type="Gene3D" id="1.10.750.20">
    <property type="entry name" value="SOCS box"/>
    <property type="match status" value="1"/>
</dbReference>
<dbReference type="OMA" id="RDSENCA"/>
<accession>E9GVP1</accession>
<gene>
    <name evidence="8" type="ORF">DAPPUDRAFT_26988</name>
</gene>
<dbReference type="Pfam" id="PF00017">
    <property type="entry name" value="SH2"/>
    <property type="match status" value="1"/>
</dbReference>
<dbReference type="InterPro" id="IPR000980">
    <property type="entry name" value="SH2"/>
</dbReference>
<evidence type="ECO:0000256" key="5">
    <source>
        <dbReference type="PROSITE-ProRule" id="PRU00191"/>
    </source>
</evidence>
<evidence type="ECO:0008006" key="10">
    <source>
        <dbReference type="Google" id="ProtNLM"/>
    </source>
</evidence>
<dbReference type="AlphaFoldDB" id="E9GVP1"/>
<evidence type="ECO:0000259" key="7">
    <source>
        <dbReference type="PROSITE" id="PS50225"/>
    </source>
</evidence>
<dbReference type="KEGG" id="dpx:DAPPUDRAFT_26988"/>
<evidence type="ECO:0000256" key="3">
    <source>
        <dbReference type="ARBA" id="ARBA00022786"/>
    </source>
</evidence>
<dbReference type="InParanoid" id="E9GVP1"/>
<feature type="non-terminal residue" evidence="8">
    <location>
        <position position="1"/>
    </location>
</feature>
<dbReference type="STRING" id="6669.E9GVP1"/>
<feature type="non-terminal residue" evidence="8">
    <location>
        <position position="175"/>
    </location>
</feature>
<keyword evidence="3" id="KW-0833">Ubl conjugation pathway</keyword>
<proteinExistence type="predicted"/>
<evidence type="ECO:0000259" key="6">
    <source>
        <dbReference type="PROSITE" id="PS50001"/>
    </source>
</evidence>